<evidence type="ECO:0000313" key="2">
    <source>
        <dbReference type="EMBL" id="MCF2301166.1"/>
    </source>
</evidence>
<protein>
    <submittedName>
        <fullName evidence="2">DUF3307 domain-containing protein</fullName>
    </submittedName>
</protein>
<keyword evidence="1" id="KW-0812">Transmembrane</keyword>
<evidence type="ECO:0000313" key="3">
    <source>
        <dbReference type="Proteomes" id="UP000813876"/>
    </source>
</evidence>
<proteinExistence type="predicted"/>
<keyword evidence="1" id="KW-1133">Transmembrane helix</keyword>
<feature type="transmembrane region" description="Helical" evidence="1">
    <location>
        <begin position="220"/>
        <end position="239"/>
    </location>
</feature>
<dbReference type="Pfam" id="PF11750">
    <property type="entry name" value="DUF3307"/>
    <property type="match status" value="1"/>
</dbReference>
<feature type="transmembrane region" description="Helical" evidence="1">
    <location>
        <begin position="131"/>
        <end position="153"/>
    </location>
</feature>
<name>A0AAW4ZXY7_PHOPO</name>
<evidence type="ECO:0000256" key="1">
    <source>
        <dbReference type="SAM" id="Phobius"/>
    </source>
</evidence>
<dbReference type="RefSeq" id="WP_107188058.1">
    <property type="nucleotide sequence ID" value="NZ_CAMQXB010000086.1"/>
</dbReference>
<sequence length="241" mass="27348">MNTFISLLLSLILLHIIVDFYLQPNEWVKDKNTNKWKSHKLLYHSLLHALVACIPIMFITLNFWSILCTFLLVGISHWLIDLLKINLNNQLRYFFVDQFLHILILVIIAFHSLPMNGKITELLSLAISGKYLAIALGYVVIFKPASIIIGLILKKYTPTDTEDNRGLISGGEMIGYLERILILTFMIIGQYSVVGFILAAKSIFRFGELNNTKNHNLTEYVLLGSLLSVTITSIIGLLVKL</sequence>
<organism evidence="2 3">
    <name type="scientific">Photobacterium phosphoreum</name>
    <dbReference type="NCBI Taxonomy" id="659"/>
    <lineage>
        <taxon>Bacteria</taxon>
        <taxon>Pseudomonadati</taxon>
        <taxon>Pseudomonadota</taxon>
        <taxon>Gammaproteobacteria</taxon>
        <taxon>Vibrionales</taxon>
        <taxon>Vibrionaceae</taxon>
        <taxon>Photobacterium</taxon>
    </lineage>
</organism>
<dbReference type="AlphaFoldDB" id="A0AAW4ZXY7"/>
<keyword evidence="1" id="KW-0472">Membrane</keyword>
<feature type="transmembrane region" description="Helical" evidence="1">
    <location>
        <begin position="46"/>
        <end position="79"/>
    </location>
</feature>
<dbReference type="Proteomes" id="UP000813876">
    <property type="component" value="Unassembled WGS sequence"/>
</dbReference>
<feature type="transmembrane region" description="Helical" evidence="1">
    <location>
        <begin position="180"/>
        <end position="200"/>
    </location>
</feature>
<dbReference type="EMBL" id="WMCP01000003">
    <property type="protein sequence ID" value="MCF2301166.1"/>
    <property type="molecule type" value="Genomic_DNA"/>
</dbReference>
<reference evidence="2" key="1">
    <citation type="submission" date="2019-11" db="EMBL/GenBank/DDBJ databases">
        <title>Comparative genomics of photobacteria reveal adaptation to distinct habitats.</title>
        <authorList>
            <person name="Fuertes-Perez S."/>
            <person name="Hilgarth M."/>
            <person name="Vogel R.F."/>
        </authorList>
    </citation>
    <scope>NUCLEOTIDE SEQUENCE</scope>
    <source>
        <strain evidence="2">TMW2.2145</strain>
    </source>
</reference>
<feature type="transmembrane region" description="Helical" evidence="1">
    <location>
        <begin position="91"/>
        <end position="111"/>
    </location>
</feature>
<gene>
    <name evidence="2" type="ORF">GLP33_05410</name>
</gene>
<comment type="caution">
    <text evidence="2">The sequence shown here is derived from an EMBL/GenBank/DDBJ whole genome shotgun (WGS) entry which is preliminary data.</text>
</comment>
<dbReference type="InterPro" id="IPR021737">
    <property type="entry name" value="Phage_phiKZ_Orf197"/>
</dbReference>
<accession>A0AAW4ZXY7</accession>